<dbReference type="GO" id="GO:0010208">
    <property type="term" value="P:pollen wall assembly"/>
    <property type="evidence" value="ECO:0007669"/>
    <property type="project" value="UniProtKB-ARBA"/>
</dbReference>
<dbReference type="PIRSF" id="PIRSF000451">
    <property type="entry name" value="PKS_III"/>
    <property type="match status" value="1"/>
</dbReference>
<gene>
    <name evidence="6" type="ORF">HU200_038342</name>
</gene>
<dbReference type="GO" id="GO:0016747">
    <property type="term" value="F:acyltransferase activity, transferring groups other than amino-acyl groups"/>
    <property type="evidence" value="ECO:0007669"/>
    <property type="project" value="InterPro"/>
</dbReference>
<feature type="active site" description="Acyl-thioester intermediate" evidence="2">
    <location>
        <position position="172"/>
    </location>
</feature>
<dbReference type="Pfam" id="PF02797">
    <property type="entry name" value="Chal_sti_synt_C"/>
    <property type="match status" value="1"/>
</dbReference>
<dbReference type="InterPro" id="IPR011141">
    <property type="entry name" value="Polyketide_synthase_type-III"/>
</dbReference>
<sequence length="405" mass="42913">MAATARLVSVLQESQKAPRRNSSVAVLAIGTANPANCILQEDYADWYFRVTKSDHLTALKNKMKRICDKSGVKKRYFHYTEETLAGRPELFLDPTLPSLSARLAISAAAIPELAAAAAAKAIAEWGRPAGDITHLVVSTNSSAQAPGADVRLAELLGLRPTVQRTLLYLHGCFGGCSALRLAMDIAGSNRGARVLVAVAEATTVLSFRPPVDAHPDALVAAALFGDGAGAVIIGDDDSTGTNVERPIFYMVSASQGTLPGTEDTLSMRLQEDGYDIGISVKAPAIVRDNIEGCVANMLAPLGLAGAGWNGLFWAVHPGGRAILDSCQDAFALGPGKLAASRHVLSEYGNMYGATIIFVMDEIRRRRQQDGERKELDGRLGVMLGLGPGISVETMVLRSASGMEKK</sequence>
<keyword evidence="3" id="KW-0012">Acyltransferase</keyword>
<dbReference type="EMBL" id="JACEFO010001910">
    <property type="protein sequence ID" value="KAF8694212.1"/>
    <property type="molecule type" value="Genomic_DNA"/>
</dbReference>
<organism evidence="6 7">
    <name type="scientific">Digitaria exilis</name>
    <dbReference type="NCBI Taxonomy" id="1010633"/>
    <lineage>
        <taxon>Eukaryota</taxon>
        <taxon>Viridiplantae</taxon>
        <taxon>Streptophyta</taxon>
        <taxon>Embryophyta</taxon>
        <taxon>Tracheophyta</taxon>
        <taxon>Spermatophyta</taxon>
        <taxon>Magnoliopsida</taxon>
        <taxon>Liliopsida</taxon>
        <taxon>Poales</taxon>
        <taxon>Poaceae</taxon>
        <taxon>PACMAD clade</taxon>
        <taxon>Panicoideae</taxon>
        <taxon>Panicodae</taxon>
        <taxon>Paniceae</taxon>
        <taxon>Anthephorinae</taxon>
        <taxon>Digitaria</taxon>
    </lineage>
</organism>
<evidence type="ECO:0000256" key="2">
    <source>
        <dbReference type="PIRSR" id="PIRSR000451-1"/>
    </source>
</evidence>
<proteinExistence type="inferred from homology"/>
<comment type="caution">
    <text evidence="6">The sequence shown here is derived from an EMBL/GenBank/DDBJ whole genome shotgun (WGS) entry which is preliminary data.</text>
</comment>
<evidence type="ECO:0000313" key="7">
    <source>
        <dbReference type="Proteomes" id="UP000636709"/>
    </source>
</evidence>
<dbReference type="AlphaFoldDB" id="A0A835BA67"/>
<evidence type="ECO:0000259" key="4">
    <source>
        <dbReference type="Pfam" id="PF00195"/>
    </source>
</evidence>
<dbReference type="InterPro" id="IPR012328">
    <property type="entry name" value="Chalcone/stilbene_synt_C"/>
</dbReference>
<accession>A0A835BA67</accession>
<dbReference type="InterPro" id="IPR001099">
    <property type="entry name" value="Chalcone/stilbene_synt_N"/>
</dbReference>
<name>A0A835BA67_9POAL</name>
<evidence type="ECO:0000256" key="1">
    <source>
        <dbReference type="ARBA" id="ARBA00005531"/>
    </source>
</evidence>
<dbReference type="FunFam" id="3.40.47.10:FF:000025">
    <property type="entry name" value="Chalcone synthase 2"/>
    <property type="match status" value="1"/>
</dbReference>
<dbReference type="InterPro" id="IPR016039">
    <property type="entry name" value="Thiolase-like"/>
</dbReference>
<keyword evidence="3" id="KW-0808">Transferase</keyword>
<evidence type="ECO:0000313" key="6">
    <source>
        <dbReference type="EMBL" id="KAF8694212.1"/>
    </source>
</evidence>
<evidence type="ECO:0000259" key="5">
    <source>
        <dbReference type="Pfam" id="PF02797"/>
    </source>
</evidence>
<dbReference type="PANTHER" id="PTHR11877:SF47">
    <property type="entry name" value="OS11G0529900 PROTEIN"/>
    <property type="match status" value="1"/>
</dbReference>
<evidence type="ECO:0000256" key="3">
    <source>
        <dbReference type="RuleBase" id="RU003633"/>
    </source>
</evidence>
<dbReference type="CDD" id="cd00831">
    <property type="entry name" value="CHS_like"/>
    <property type="match status" value="1"/>
</dbReference>
<dbReference type="GO" id="GO:0030639">
    <property type="term" value="P:polyketide biosynthetic process"/>
    <property type="evidence" value="ECO:0007669"/>
    <property type="project" value="TreeGrafter"/>
</dbReference>
<dbReference type="Gene3D" id="3.40.47.10">
    <property type="match status" value="2"/>
</dbReference>
<dbReference type="Proteomes" id="UP000636709">
    <property type="component" value="Unassembled WGS sequence"/>
</dbReference>
<dbReference type="PANTHER" id="PTHR11877">
    <property type="entry name" value="HYDROXYMETHYLGLUTARYL-COA SYNTHASE"/>
    <property type="match status" value="1"/>
</dbReference>
<keyword evidence="7" id="KW-1185">Reference proteome</keyword>
<dbReference type="SUPFAM" id="SSF53901">
    <property type="entry name" value="Thiolase-like"/>
    <property type="match status" value="2"/>
</dbReference>
<feature type="domain" description="Chalcone/stilbene synthase C-terminal" evidence="5">
    <location>
        <begin position="250"/>
        <end position="398"/>
    </location>
</feature>
<feature type="domain" description="Chalcone/stilbene synthase N-terminal" evidence="4">
    <location>
        <begin position="13"/>
        <end position="236"/>
    </location>
</feature>
<dbReference type="Pfam" id="PF00195">
    <property type="entry name" value="Chal_sti_synt_N"/>
    <property type="match status" value="1"/>
</dbReference>
<dbReference type="FunFam" id="3.40.47.10:FF:000014">
    <property type="entry name" value="Chalcone synthase 1"/>
    <property type="match status" value="1"/>
</dbReference>
<dbReference type="OrthoDB" id="329835at2759"/>
<reference evidence="6" key="1">
    <citation type="submission" date="2020-07" db="EMBL/GenBank/DDBJ databases">
        <title>Genome sequence and genetic diversity analysis of an under-domesticated orphan crop, white fonio (Digitaria exilis).</title>
        <authorList>
            <person name="Bennetzen J.L."/>
            <person name="Chen S."/>
            <person name="Ma X."/>
            <person name="Wang X."/>
            <person name="Yssel A.E.J."/>
            <person name="Chaluvadi S.R."/>
            <person name="Johnson M."/>
            <person name="Gangashetty P."/>
            <person name="Hamidou F."/>
            <person name="Sanogo M.D."/>
            <person name="Zwaenepoel A."/>
            <person name="Wallace J."/>
            <person name="Van De Peer Y."/>
            <person name="Van Deynze A."/>
        </authorList>
    </citation>
    <scope>NUCLEOTIDE SEQUENCE</scope>
    <source>
        <tissue evidence="6">Leaves</tissue>
    </source>
</reference>
<comment type="similarity">
    <text evidence="1 3">Belongs to the thiolase-like superfamily. Chalcone/stilbene synthases family.</text>
</comment>
<protein>
    <submittedName>
        <fullName evidence="6">Uncharacterized protein</fullName>
    </submittedName>
</protein>